<evidence type="ECO:0000256" key="2">
    <source>
        <dbReference type="SAM" id="MobiDB-lite"/>
    </source>
</evidence>
<feature type="compositionally biased region" description="Polar residues" evidence="2">
    <location>
        <begin position="967"/>
        <end position="980"/>
    </location>
</feature>
<dbReference type="InterPro" id="IPR049936">
    <property type="entry name" value="TopBP1_BRCT_8"/>
</dbReference>
<name>A0A653D6K8_CALMS</name>
<protein>
    <recommendedName>
        <fullName evidence="3">BRCT domain-containing protein</fullName>
    </recommendedName>
</protein>
<feature type="domain" description="BRCT" evidence="3">
    <location>
        <begin position="563"/>
        <end position="648"/>
    </location>
</feature>
<evidence type="ECO:0000256" key="1">
    <source>
        <dbReference type="ARBA" id="ARBA00022737"/>
    </source>
</evidence>
<dbReference type="GO" id="GO:0007095">
    <property type="term" value="P:mitotic G2 DNA damage checkpoint signaling"/>
    <property type="evidence" value="ECO:0007669"/>
    <property type="project" value="TreeGrafter"/>
</dbReference>
<dbReference type="SUPFAM" id="SSF52113">
    <property type="entry name" value="BRCT domain"/>
    <property type="match status" value="6"/>
</dbReference>
<dbReference type="InterPro" id="IPR049542">
    <property type="entry name" value="TopBP1-like_BRCT0"/>
</dbReference>
<dbReference type="Proteomes" id="UP000410492">
    <property type="component" value="Unassembled WGS sequence"/>
</dbReference>
<feature type="region of interest" description="Disordered" evidence="2">
    <location>
        <begin position="928"/>
        <end position="953"/>
    </location>
</feature>
<gene>
    <name evidence="4" type="ORF">CALMAC_LOCUS14296</name>
</gene>
<dbReference type="PANTHER" id="PTHR13561:SF20">
    <property type="entry name" value="DNA TOPOISOMERASE 2-BINDING PROTEIN 1"/>
    <property type="match status" value="1"/>
</dbReference>
<feature type="compositionally biased region" description="Polar residues" evidence="2">
    <location>
        <begin position="781"/>
        <end position="790"/>
    </location>
</feature>
<dbReference type="GO" id="GO:0006270">
    <property type="term" value="P:DNA replication initiation"/>
    <property type="evidence" value="ECO:0007669"/>
    <property type="project" value="TreeGrafter"/>
</dbReference>
<feature type="domain" description="BRCT" evidence="3">
    <location>
        <begin position="654"/>
        <end position="751"/>
    </location>
</feature>
<dbReference type="Pfam" id="PF21298">
    <property type="entry name" value="TopBP1_BRCT0"/>
    <property type="match status" value="1"/>
</dbReference>
<keyword evidence="1" id="KW-0677">Repeat</keyword>
<sequence>MDKVRILFVLLKKYSDESQASQAMHQAFDVCQQNKCNVKWIKESEVDKDSVNKTDFVVFEEFKGSCFESLKQTKCALIGPWTISVCLLEGKAIPNYPWPIYNVAMYNCIVTASCLLSPKKAKAAIKNKVELMGGCYSDDLITKTTHLVVGSVMSEKYLLAAEANVSIMKPSWVEDVWKQSQNASVHACDEIFSKHRAKVFDGLTICSTCIPTAAERHNIEKLINDNGGKFTGKLVVADTNVLLCGGSEATRSEKYKAARFTSHIKCVTLDWVKDSIDKGYALPCQDYCVNKVTSTPTKNDIANPDISTLSAILPCNMSHRASVEDTMFNNTKTETRTNSKRKADMNYEDLVEKLDVKKAKKAGQYLDGYSIYVTGFNADQTEKLTKILNFSGATRNEKFSDSVTHVIVGDPSFHEVNLIRNKRYSCSLLSVQWLLDSIDQEKPVSEEKYLIGDVDIEHSLSGLGSPLSQKGLSLLRSNRTLTEKDADVDMEGIIPIPGECEENIVQQYLDNNTSSQDTLAKLLNGADSHVLKQVDVPPPPPQFKPNETSLQGESTIISTQDQSILPIFTNMKLMLLGHGEQEHVQLRNKIENLGGEVVPKNYKGVPDYCVVPVFSSNIRQTATEIVNDIFIEECENVGQLLDEVLYYHRPHNVPDTKCLADCVIAVSGYVGYERQFLKGLIEFLGGIAQEQFARVTLESKNVYGCTHLVCPTPTGKKYTAALKWRRPVVSKDWLLECAKTGKKEWEGDFVLGDSEPPEKTEQEKGNIVERVSDENCAEAGFTNTPETSRSLHPPGSSKTERFCTPNANKITQLKDTFGITDQHFSPITPVNKIMRNFRAKSPEKQKSATKDDKGSTHYEPWDFIKTPDTPLGRIFTPDPSPRLRKMCEYWLMQFPDRSSNDSESNASTPLSELKDRLWNKILKKKVDQPNFDDSKENVADPSSEEPKTPENEFLAGKFKQLEDMLTASGSGKRQSRNFKSINPAPAGNREYQDSQPCTVGWDFKQGESSPHKPIFTLSNLTEKEREQITYMIESLGGAVSELANYDPACTHLISPKPCRNEKPLACMAAGKWILHTSYIYESKKRARFLNEEEYEFGNPKSAGNFDLPEDVDKSRLTRSHWWRKEIARRGYKAFNDMRAIVVAQKREPIVRVIEAGGGVVVDVKPPFDGHVHATHCLIDNKYVSSDLSAYVPLAEQGIYLVPTVYISDYLYNPNKEIRDCVIPFFSKYYSRS</sequence>
<feature type="compositionally biased region" description="Basic and acidic residues" evidence="2">
    <location>
        <begin position="928"/>
        <end position="950"/>
    </location>
</feature>
<dbReference type="PROSITE" id="PS50172">
    <property type="entry name" value="BRCT"/>
    <property type="match status" value="6"/>
</dbReference>
<feature type="domain" description="BRCT" evidence="3">
    <location>
        <begin position="195"/>
        <end position="289"/>
    </location>
</feature>
<feature type="compositionally biased region" description="Basic and acidic residues" evidence="2">
    <location>
        <begin position="840"/>
        <end position="862"/>
    </location>
</feature>
<dbReference type="InterPro" id="IPR001357">
    <property type="entry name" value="BRCT_dom"/>
</dbReference>
<dbReference type="SMART" id="SM00292">
    <property type="entry name" value="BRCT"/>
    <property type="match status" value="6"/>
</dbReference>
<organism evidence="4 5">
    <name type="scientific">Callosobruchus maculatus</name>
    <name type="common">Southern cowpea weevil</name>
    <name type="synonym">Pulse bruchid</name>
    <dbReference type="NCBI Taxonomy" id="64391"/>
    <lineage>
        <taxon>Eukaryota</taxon>
        <taxon>Metazoa</taxon>
        <taxon>Ecdysozoa</taxon>
        <taxon>Arthropoda</taxon>
        <taxon>Hexapoda</taxon>
        <taxon>Insecta</taxon>
        <taxon>Pterygota</taxon>
        <taxon>Neoptera</taxon>
        <taxon>Endopterygota</taxon>
        <taxon>Coleoptera</taxon>
        <taxon>Polyphaga</taxon>
        <taxon>Cucujiformia</taxon>
        <taxon>Chrysomeloidea</taxon>
        <taxon>Chrysomelidae</taxon>
        <taxon>Bruchinae</taxon>
        <taxon>Bruchini</taxon>
        <taxon>Callosobruchus</taxon>
    </lineage>
</organism>
<feature type="domain" description="BRCT" evidence="3">
    <location>
        <begin position="1014"/>
        <end position="1096"/>
    </location>
</feature>
<feature type="compositionally biased region" description="Basic and acidic residues" evidence="2">
    <location>
        <begin position="756"/>
        <end position="773"/>
    </location>
</feature>
<dbReference type="CDD" id="cd17728">
    <property type="entry name" value="BRCT_TopBP1_rpt8"/>
    <property type="match status" value="1"/>
</dbReference>
<dbReference type="AlphaFoldDB" id="A0A653D6K8"/>
<dbReference type="CDD" id="cd17738">
    <property type="entry name" value="BRCT_TopBP1_rpt7"/>
    <property type="match status" value="1"/>
</dbReference>
<feature type="region of interest" description="Disordered" evidence="2">
    <location>
        <begin position="748"/>
        <end position="802"/>
    </location>
</feature>
<evidence type="ECO:0000313" key="4">
    <source>
        <dbReference type="EMBL" id="VEN54977.1"/>
    </source>
</evidence>
<proteinExistence type="predicted"/>
<dbReference type="InterPro" id="IPR059215">
    <property type="entry name" value="BRCT2_TopBP1-like"/>
</dbReference>
<accession>A0A653D6K8</accession>
<feature type="region of interest" description="Disordered" evidence="2">
    <location>
        <begin position="835"/>
        <end position="863"/>
    </location>
</feature>
<dbReference type="Gene3D" id="3.40.50.10190">
    <property type="entry name" value="BRCT domain"/>
    <property type="match status" value="8"/>
</dbReference>
<dbReference type="InterPro" id="IPR036420">
    <property type="entry name" value="BRCT_dom_sf"/>
</dbReference>
<dbReference type="FunFam" id="3.40.50.10190:FF:000018">
    <property type="entry name" value="DNA topoisomerase 2-binding protein 1"/>
    <property type="match status" value="1"/>
</dbReference>
<feature type="domain" description="BRCT" evidence="3">
    <location>
        <begin position="122"/>
        <end position="175"/>
    </location>
</feature>
<dbReference type="EMBL" id="CAACVG010010086">
    <property type="protein sequence ID" value="VEN54977.1"/>
    <property type="molecule type" value="Genomic_DNA"/>
</dbReference>
<dbReference type="Pfam" id="PF12738">
    <property type="entry name" value="PTCB-BRCT"/>
    <property type="match status" value="3"/>
</dbReference>
<feature type="region of interest" description="Disordered" evidence="2">
    <location>
        <begin position="967"/>
        <end position="993"/>
    </location>
</feature>
<dbReference type="CDD" id="cd17731">
    <property type="entry name" value="BRCT_TopBP1_rpt2_like"/>
    <property type="match status" value="1"/>
</dbReference>
<evidence type="ECO:0000259" key="3">
    <source>
        <dbReference type="PROSITE" id="PS50172"/>
    </source>
</evidence>
<dbReference type="PANTHER" id="PTHR13561">
    <property type="entry name" value="DNA REPLICATION REGULATOR DPB11-RELATED"/>
    <property type="match status" value="1"/>
</dbReference>
<reference evidence="4 5" key="1">
    <citation type="submission" date="2019-01" db="EMBL/GenBank/DDBJ databases">
        <authorList>
            <person name="Sayadi A."/>
        </authorList>
    </citation>
    <scope>NUCLEOTIDE SEQUENCE [LARGE SCALE GENOMIC DNA]</scope>
</reference>
<feature type="domain" description="BRCT" evidence="3">
    <location>
        <begin position="361"/>
        <end position="451"/>
    </location>
</feature>
<dbReference type="GO" id="GO:0033314">
    <property type="term" value="P:mitotic DNA replication checkpoint signaling"/>
    <property type="evidence" value="ECO:0007669"/>
    <property type="project" value="TreeGrafter"/>
</dbReference>
<dbReference type="Pfam" id="PF00533">
    <property type="entry name" value="BRCT"/>
    <property type="match status" value="2"/>
</dbReference>
<keyword evidence="5" id="KW-1185">Reference proteome</keyword>
<dbReference type="OrthoDB" id="251770at2759"/>
<evidence type="ECO:0000313" key="5">
    <source>
        <dbReference type="Proteomes" id="UP000410492"/>
    </source>
</evidence>